<feature type="transmembrane region" description="Helical" evidence="4">
    <location>
        <begin position="728"/>
        <end position="745"/>
    </location>
</feature>
<organism evidence="7 8">
    <name type="scientific">Candidatus Fervidibacter sacchari</name>
    <dbReference type="NCBI Taxonomy" id="1448929"/>
    <lineage>
        <taxon>Bacteria</taxon>
        <taxon>Candidatus Fervidibacterota</taxon>
        <taxon>Candidatus Fervidibacter</taxon>
    </lineage>
</organism>
<name>A0ABT2ENI4_9BACT</name>
<feature type="transmembrane region" description="Helical" evidence="4">
    <location>
        <begin position="250"/>
        <end position="266"/>
    </location>
</feature>
<dbReference type="Pfam" id="PF16327">
    <property type="entry name" value="CcmF_C"/>
    <property type="match status" value="1"/>
</dbReference>
<protein>
    <submittedName>
        <fullName evidence="7">Cytochrome c-type biogenesis protein CcmF</fullName>
    </submittedName>
</protein>
<feature type="region of interest" description="Disordered" evidence="3">
    <location>
        <begin position="763"/>
        <end position="784"/>
    </location>
</feature>
<feature type="transmembrane region" description="Helical" evidence="4">
    <location>
        <begin position="464"/>
        <end position="485"/>
    </location>
</feature>
<sequence length="784" mass="87039">MWLGRILLWAAMLAALVAAFKYWQAEKSARLGGRGAGSKEDLSLRRARIWFLLTGGLIFATMVYLWWLIMTERYEVAYVHDYTDRSLEPLYRFAAFWGGQAGTWILWAFFTVLWGFLVWRFAKPYEPATLAIMSGLIFLLLLPAAIEDPFRISHPGATDGRGLNPLLHNFWMAIHPPSMFIGYASMGLPFALALAGLWRKDWHGWTRYGLPAAGFGVAALGLGIFVGGVWSYEVLGWGGYWAWDPVENASFIPWLGCASLMHLLVAQRTTKSAARAVTFLALLTFLTTYYATFVTRSGFIQSVHSFGTSPITWWILGIMLGLAAISFGLFFLRLRQVPIVEGKPVVESATSLNTFLYAGAVVLFLFGALVFAGLSLPWLTLAGKALGLTEVGEVAVDRTFYDKASFPFALVMCLLLAFFPLLVFVQRKSEEERNEWVKATPWLVTNIALLTALLAFLFGVRQPVSLILIGVASTCLVANFYALYLRARKSPLTVGAYIAHIGLALFVLGVVGSELHDSARQLVITAGGHRVAHGYLFTYTGIHERPDGKIEARLEAYRMEDHANPEMKPEFVATTIFWDTKFGLVRVPFIKRYLTHDIYIEPIELQGSEAPGTITLMRGEERKAGKWNIKFVRFHLSGEHMEGGMPSKVGAVIELNDGTKTYTVTPYWDLEKGTRHEAKIPEKGITVSLESMNAESRSVTLRIEGIEGLHGQPGFIVVNVQKKPAVNLVWLGALLVLLGSLLAGIRRMREALKAQVKISVRDEGRGTGDEKGEAKARKAKRVAA</sequence>
<feature type="transmembrane region" description="Helical" evidence="4">
    <location>
        <begin position="49"/>
        <end position="70"/>
    </location>
</feature>
<evidence type="ECO:0000256" key="1">
    <source>
        <dbReference type="ARBA" id="ARBA00009186"/>
    </source>
</evidence>
<gene>
    <name evidence="7" type="ORF">M2350_001904</name>
</gene>
<feature type="transmembrane region" description="Helical" evidence="4">
    <location>
        <begin position="436"/>
        <end position="458"/>
    </location>
</feature>
<keyword evidence="2" id="KW-0201">Cytochrome c-type biogenesis</keyword>
<keyword evidence="4" id="KW-1133">Transmembrane helix</keyword>
<dbReference type="InterPro" id="IPR002541">
    <property type="entry name" value="Cyt_c_assembly"/>
</dbReference>
<comment type="similarity">
    <text evidence="1">Belongs to the CcmF/CycK/Ccl1/NrfE/CcsA family.</text>
</comment>
<dbReference type="PANTHER" id="PTHR43653">
    <property type="entry name" value="CYTOCHROME C ASSEMBLY PROTEIN-RELATED"/>
    <property type="match status" value="1"/>
</dbReference>
<evidence type="ECO:0000256" key="2">
    <source>
        <dbReference type="ARBA" id="ARBA00022748"/>
    </source>
</evidence>
<reference evidence="7 8" key="1">
    <citation type="submission" date="2022-08" db="EMBL/GenBank/DDBJ databases">
        <title>Bacterial and archaeal communities from various locations to study Microbial Dark Matter (Phase II).</title>
        <authorList>
            <person name="Stepanauskas R."/>
        </authorList>
    </citation>
    <scope>NUCLEOTIDE SEQUENCE [LARGE SCALE GENOMIC DNA]</scope>
    <source>
        <strain evidence="7 8">PD1</strain>
    </source>
</reference>
<proteinExistence type="inferred from homology"/>
<feature type="domain" description="Cytochrome c assembly protein" evidence="5">
    <location>
        <begin position="99"/>
        <end position="297"/>
    </location>
</feature>
<dbReference type="PRINTS" id="PR01410">
    <property type="entry name" value="CCBIOGENESIS"/>
</dbReference>
<dbReference type="Pfam" id="PF01578">
    <property type="entry name" value="Cytochrom_C_asm"/>
    <property type="match status" value="1"/>
</dbReference>
<feature type="transmembrane region" description="Helical" evidence="4">
    <location>
        <begin position="492"/>
        <end position="512"/>
    </location>
</feature>
<evidence type="ECO:0000259" key="6">
    <source>
        <dbReference type="Pfam" id="PF16327"/>
    </source>
</evidence>
<evidence type="ECO:0000313" key="7">
    <source>
        <dbReference type="EMBL" id="MCS3919491.1"/>
    </source>
</evidence>
<dbReference type="InterPro" id="IPR003567">
    <property type="entry name" value="Cyt_c_biogenesis"/>
</dbReference>
<feature type="transmembrane region" description="Helical" evidence="4">
    <location>
        <begin position="404"/>
        <end position="424"/>
    </location>
</feature>
<evidence type="ECO:0000256" key="3">
    <source>
        <dbReference type="SAM" id="MobiDB-lite"/>
    </source>
</evidence>
<evidence type="ECO:0000313" key="8">
    <source>
        <dbReference type="Proteomes" id="UP001204798"/>
    </source>
</evidence>
<keyword evidence="4" id="KW-0812">Transmembrane</keyword>
<keyword evidence="4" id="KW-0472">Membrane</keyword>
<evidence type="ECO:0000256" key="4">
    <source>
        <dbReference type="SAM" id="Phobius"/>
    </source>
</evidence>
<dbReference type="Proteomes" id="UP001204798">
    <property type="component" value="Unassembled WGS sequence"/>
</dbReference>
<feature type="domain" description="Cytochrome c-type biogenesis protein CcmF C-terminal" evidence="6">
    <location>
        <begin position="324"/>
        <end position="546"/>
    </location>
</feature>
<feature type="transmembrane region" description="Helical" evidence="4">
    <location>
        <begin position="355"/>
        <end position="379"/>
    </location>
</feature>
<keyword evidence="8" id="KW-1185">Reference proteome</keyword>
<feature type="transmembrane region" description="Helical" evidence="4">
    <location>
        <begin position="311"/>
        <end position="334"/>
    </location>
</feature>
<dbReference type="InterPro" id="IPR032523">
    <property type="entry name" value="CcmF_C"/>
</dbReference>
<feature type="compositionally biased region" description="Basic and acidic residues" evidence="3">
    <location>
        <begin position="763"/>
        <end position="776"/>
    </location>
</feature>
<feature type="transmembrane region" description="Helical" evidence="4">
    <location>
        <begin position="90"/>
        <end position="116"/>
    </location>
</feature>
<feature type="transmembrane region" description="Helical" evidence="4">
    <location>
        <begin position="180"/>
        <end position="198"/>
    </location>
</feature>
<feature type="transmembrane region" description="Helical" evidence="4">
    <location>
        <begin position="6"/>
        <end position="23"/>
    </location>
</feature>
<dbReference type="EMBL" id="JANUCP010000003">
    <property type="protein sequence ID" value="MCS3919491.1"/>
    <property type="molecule type" value="Genomic_DNA"/>
</dbReference>
<accession>A0ABT2ENI4</accession>
<feature type="transmembrane region" description="Helical" evidence="4">
    <location>
        <begin position="128"/>
        <end position="146"/>
    </location>
</feature>
<feature type="transmembrane region" description="Helical" evidence="4">
    <location>
        <begin position="210"/>
        <end position="230"/>
    </location>
</feature>
<evidence type="ECO:0000259" key="5">
    <source>
        <dbReference type="Pfam" id="PF01578"/>
    </source>
</evidence>
<dbReference type="PANTHER" id="PTHR43653:SF1">
    <property type="entry name" value="CYTOCHROME C-TYPE BIOGENESIS PROTEIN CCMF"/>
    <property type="match status" value="1"/>
</dbReference>
<comment type="caution">
    <text evidence="7">The sequence shown here is derived from an EMBL/GenBank/DDBJ whole genome shotgun (WGS) entry which is preliminary data.</text>
</comment>
<feature type="transmembrane region" description="Helical" evidence="4">
    <location>
        <begin position="273"/>
        <end position="291"/>
    </location>
</feature>
<dbReference type="RefSeq" id="WP_259095954.1">
    <property type="nucleotide sequence ID" value="NZ_CP130454.1"/>
</dbReference>